<accession>A0A3R5R0Q9</accession>
<comment type="subcellular location">
    <subcellularLocation>
        <location evidence="1">Endomembrane system</location>
        <topology evidence="1">Multi-pass membrane protein</topology>
    </subcellularLocation>
</comment>
<reference evidence="8 9" key="1">
    <citation type="submission" date="2018-01" db="EMBL/GenBank/DDBJ databases">
        <title>Genome Sequencing and Assembly of Anaerobacter polyendosporus strain CT4.</title>
        <authorList>
            <person name="Tachaapaikoon C."/>
            <person name="Sutheeworapong S."/>
            <person name="Jenjaroenpun P."/>
            <person name="Wongsurawat T."/>
            <person name="Nookeaw I."/>
            <person name="Cheawchanlertfa P."/>
            <person name="Kosugi A."/>
            <person name="Cheevadhanarak S."/>
            <person name="Ratanakhanokchai K."/>
        </authorList>
    </citation>
    <scope>NUCLEOTIDE SEQUENCE [LARGE SCALE GENOMIC DNA]</scope>
    <source>
        <strain evidence="8 9">CT4</strain>
    </source>
</reference>
<dbReference type="GO" id="GO:0016020">
    <property type="term" value="C:membrane"/>
    <property type="evidence" value="ECO:0007669"/>
    <property type="project" value="InterPro"/>
</dbReference>
<dbReference type="EMBL" id="CP025746">
    <property type="protein sequence ID" value="QAA33974.1"/>
    <property type="molecule type" value="Genomic_DNA"/>
</dbReference>
<evidence type="ECO:0000256" key="5">
    <source>
        <dbReference type="ARBA" id="ARBA00023136"/>
    </source>
</evidence>
<evidence type="ECO:0000256" key="1">
    <source>
        <dbReference type="ARBA" id="ARBA00004127"/>
    </source>
</evidence>
<keyword evidence="6" id="KW-0479">Metal-binding</keyword>
<evidence type="ECO:0000313" key="9">
    <source>
        <dbReference type="Proteomes" id="UP000286268"/>
    </source>
</evidence>
<feature type="transmembrane region" description="Helical" evidence="7">
    <location>
        <begin position="42"/>
        <end position="60"/>
    </location>
</feature>
<dbReference type="PANTHER" id="PTHR20855">
    <property type="entry name" value="ADIPOR/PROGESTIN RECEPTOR-RELATED"/>
    <property type="match status" value="1"/>
</dbReference>
<proteinExistence type="inferred from homology"/>
<dbReference type="InterPro" id="IPR004254">
    <property type="entry name" value="AdipoR/HlyIII-related"/>
</dbReference>
<evidence type="ECO:0000256" key="3">
    <source>
        <dbReference type="ARBA" id="ARBA00022692"/>
    </source>
</evidence>
<dbReference type="Proteomes" id="UP000286268">
    <property type="component" value="Chromosome"/>
</dbReference>
<dbReference type="GO" id="GO:0012505">
    <property type="term" value="C:endomembrane system"/>
    <property type="evidence" value="ECO:0007669"/>
    <property type="project" value="UniProtKB-SubCell"/>
</dbReference>
<evidence type="ECO:0000256" key="2">
    <source>
        <dbReference type="ARBA" id="ARBA00008488"/>
    </source>
</evidence>
<dbReference type="RefSeq" id="WP_128214694.1">
    <property type="nucleotide sequence ID" value="NZ_CP025746.1"/>
</dbReference>
<dbReference type="GO" id="GO:0046872">
    <property type="term" value="F:metal ion binding"/>
    <property type="evidence" value="ECO:0007669"/>
    <property type="project" value="UniProtKB-KW"/>
</dbReference>
<dbReference type="InterPro" id="IPR005744">
    <property type="entry name" value="Hy-lIII"/>
</dbReference>
<feature type="transmembrane region" description="Helical" evidence="7">
    <location>
        <begin position="189"/>
        <end position="212"/>
    </location>
</feature>
<comment type="similarity">
    <text evidence="2">Belongs to the UPF0073 (Hly-III) family.</text>
</comment>
<dbReference type="OrthoDB" id="9813689at2"/>
<evidence type="ECO:0000313" key="8">
    <source>
        <dbReference type="EMBL" id="QAA33974.1"/>
    </source>
</evidence>
<dbReference type="NCBIfam" id="TIGR01065">
    <property type="entry name" value="hlyIII"/>
    <property type="match status" value="1"/>
</dbReference>
<feature type="transmembrane region" description="Helical" evidence="7">
    <location>
        <begin position="80"/>
        <end position="101"/>
    </location>
</feature>
<feature type="transmembrane region" description="Helical" evidence="7">
    <location>
        <begin position="12"/>
        <end position="36"/>
    </location>
</feature>
<gene>
    <name evidence="8" type="ORF">C1I91_21405</name>
</gene>
<feature type="transmembrane region" description="Helical" evidence="7">
    <location>
        <begin position="133"/>
        <end position="154"/>
    </location>
</feature>
<feature type="transmembrane region" description="Helical" evidence="7">
    <location>
        <begin position="107"/>
        <end position="126"/>
    </location>
</feature>
<feature type="binding site" evidence="6">
    <location>
        <position position="192"/>
    </location>
    <ligand>
        <name>Zn(2+)</name>
        <dbReference type="ChEBI" id="CHEBI:29105"/>
    </ligand>
</feature>
<dbReference type="AlphaFoldDB" id="A0A3R5R0Q9"/>
<sequence length="213" mass="23919">MEDNFYTKKEELMNSLTHGIGTAFAIAALVVGIVLAALKGTAWHVVSFSIYGSTLVILYLESTLYHSLPGKKVKRLFRKFDHMSIFVLIAGSYTPFCLTALRGPVGWTIFGIVWGCTVVGITLKAFYTGKREILSTVLYVVMGWLIMFAIKPLYISMPFYGFLFLVLGGVSYTVGAFFFIKDSIKYNHAIWHLFVIAGSVFHYFSILSLLYLK</sequence>
<feature type="binding site" evidence="6">
    <location>
        <position position="188"/>
    </location>
    <ligand>
        <name>Zn(2+)</name>
        <dbReference type="ChEBI" id="CHEBI:29105"/>
    </ligand>
</feature>
<dbReference type="KEGG" id="cmah:C1I91_21405"/>
<feature type="binding site" evidence="6">
    <location>
        <position position="66"/>
    </location>
    <ligand>
        <name>Zn(2+)</name>
        <dbReference type="ChEBI" id="CHEBI:29105"/>
    </ligand>
</feature>
<keyword evidence="5 7" id="KW-0472">Membrane</keyword>
<dbReference type="Pfam" id="PF03006">
    <property type="entry name" value="HlyIII"/>
    <property type="match status" value="1"/>
</dbReference>
<keyword evidence="4 7" id="KW-1133">Transmembrane helix</keyword>
<evidence type="ECO:0000256" key="4">
    <source>
        <dbReference type="ARBA" id="ARBA00022989"/>
    </source>
</evidence>
<feature type="transmembrane region" description="Helical" evidence="7">
    <location>
        <begin position="160"/>
        <end position="180"/>
    </location>
</feature>
<evidence type="ECO:0000256" key="6">
    <source>
        <dbReference type="PIRSR" id="PIRSR604254-1"/>
    </source>
</evidence>
<protein>
    <submittedName>
        <fullName evidence="8">Hemolysin D</fullName>
    </submittedName>
</protein>
<dbReference type="GO" id="GO:0140911">
    <property type="term" value="F:pore-forming activity"/>
    <property type="evidence" value="ECO:0007669"/>
    <property type="project" value="InterPro"/>
</dbReference>
<evidence type="ECO:0000256" key="7">
    <source>
        <dbReference type="SAM" id="Phobius"/>
    </source>
</evidence>
<dbReference type="PANTHER" id="PTHR20855:SF129">
    <property type="entry name" value="HEMOLYSIN-3 HOMOLOG"/>
    <property type="match status" value="1"/>
</dbReference>
<name>A0A3R5R0Q9_9CLOT</name>
<keyword evidence="3 7" id="KW-0812">Transmembrane</keyword>
<organism evidence="8 9">
    <name type="scientific">Clostridium manihotivorum</name>
    <dbReference type="NCBI Taxonomy" id="2320868"/>
    <lineage>
        <taxon>Bacteria</taxon>
        <taxon>Bacillati</taxon>
        <taxon>Bacillota</taxon>
        <taxon>Clostridia</taxon>
        <taxon>Eubacteriales</taxon>
        <taxon>Clostridiaceae</taxon>
        <taxon>Clostridium</taxon>
    </lineage>
</organism>
<keyword evidence="9" id="KW-1185">Reference proteome</keyword>
<keyword evidence="6" id="KW-0862">Zinc</keyword>